<keyword evidence="4 5" id="KW-0862">Zinc</keyword>
<keyword evidence="8" id="KW-1185">Reference proteome</keyword>
<keyword evidence="3 5" id="KW-0479">Metal-binding</keyword>
<evidence type="ECO:0000256" key="4">
    <source>
        <dbReference type="ARBA" id="ARBA00022833"/>
    </source>
</evidence>
<evidence type="ECO:0000256" key="2">
    <source>
        <dbReference type="ARBA" id="ARBA00022679"/>
    </source>
</evidence>
<accession>A0ABN2EYQ6</accession>
<dbReference type="InterPro" id="IPR003726">
    <property type="entry name" value="HCY_dom"/>
</dbReference>
<evidence type="ECO:0000256" key="1">
    <source>
        <dbReference type="ARBA" id="ARBA00022603"/>
    </source>
</evidence>
<proteinExistence type="predicted"/>
<dbReference type="PIRSF" id="PIRSF037505">
    <property type="entry name" value="Betaine_HMT"/>
    <property type="match status" value="1"/>
</dbReference>
<evidence type="ECO:0000256" key="5">
    <source>
        <dbReference type="PROSITE-ProRule" id="PRU00333"/>
    </source>
</evidence>
<organism evidence="7 8">
    <name type="scientific">Kribbella alba</name>
    <dbReference type="NCBI Taxonomy" id="190197"/>
    <lineage>
        <taxon>Bacteria</taxon>
        <taxon>Bacillati</taxon>
        <taxon>Actinomycetota</taxon>
        <taxon>Actinomycetes</taxon>
        <taxon>Propionibacteriales</taxon>
        <taxon>Kribbellaceae</taxon>
        <taxon>Kribbella</taxon>
    </lineage>
</organism>
<dbReference type="EMBL" id="BAAANE010000002">
    <property type="protein sequence ID" value="GAA1622727.1"/>
    <property type="molecule type" value="Genomic_DNA"/>
</dbReference>
<evidence type="ECO:0000313" key="7">
    <source>
        <dbReference type="EMBL" id="GAA1622727.1"/>
    </source>
</evidence>
<comment type="caution">
    <text evidence="7">The sequence shown here is derived from an EMBL/GenBank/DDBJ whole genome shotgun (WGS) entry which is preliminary data.</text>
</comment>
<dbReference type="InterPro" id="IPR036589">
    <property type="entry name" value="HCY_dom_sf"/>
</dbReference>
<feature type="binding site" evidence="5">
    <location>
        <position position="285"/>
    </location>
    <ligand>
        <name>Zn(2+)</name>
        <dbReference type="ChEBI" id="CHEBI:29105"/>
    </ligand>
</feature>
<evidence type="ECO:0000313" key="8">
    <source>
        <dbReference type="Proteomes" id="UP001501319"/>
    </source>
</evidence>
<evidence type="ECO:0000259" key="6">
    <source>
        <dbReference type="PROSITE" id="PS50970"/>
    </source>
</evidence>
<feature type="domain" description="Hcy-binding" evidence="6">
    <location>
        <begin position="2"/>
        <end position="299"/>
    </location>
</feature>
<dbReference type="PANTHER" id="PTHR46015:SF1">
    <property type="entry name" value="HOMOCYSTEINE S-METHYLTRANSFERASE-LIKE ISOFORM 1"/>
    <property type="match status" value="1"/>
</dbReference>
<dbReference type="Pfam" id="PF02574">
    <property type="entry name" value="S-methyl_trans"/>
    <property type="match status" value="1"/>
</dbReference>
<keyword evidence="2 5" id="KW-0808">Transferase</keyword>
<sequence length="306" mass="31767">MPVLVSGAALEHPVVLDGGMSNALEDRGHDLSDALWSARLLKDAPGDIAAVHRAYYEAGAAVATTASYQASVAGFEHAGVPRDEAERLIASSVDIACQVRDELADDGQQRWVAASVGPYGAVLADGSEYRGRYGLTAAALREFHLPRLELLVAAGPDMLAVETIPDLDEAEVLVELLDELGFPAWLSYSIQGDQTRAGQPLEDAFAVAARSTSIVAVGINCCAPTDVQAAVETAVAVTDKPAVAYPNSGEAWDAGGRRWTGGASDSTALAQGWTAAGAKYVGGCCRVGPDDINALARAISRHLPGS</sequence>
<feature type="binding site" evidence="5">
    <location>
        <position position="284"/>
    </location>
    <ligand>
        <name>Zn(2+)</name>
        <dbReference type="ChEBI" id="CHEBI:29105"/>
    </ligand>
</feature>
<dbReference type="InterPro" id="IPR051486">
    <property type="entry name" value="Hcy_S-methyltransferase"/>
</dbReference>
<dbReference type="NCBIfam" id="NF007020">
    <property type="entry name" value="PRK09485.1"/>
    <property type="match status" value="1"/>
</dbReference>
<dbReference type="PANTHER" id="PTHR46015">
    <property type="entry name" value="ZGC:172121"/>
    <property type="match status" value="1"/>
</dbReference>
<feature type="binding site" evidence="5">
    <location>
        <position position="221"/>
    </location>
    <ligand>
        <name>Zn(2+)</name>
        <dbReference type="ChEBI" id="CHEBI:29105"/>
    </ligand>
</feature>
<keyword evidence="1 5" id="KW-0489">Methyltransferase</keyword>
<dbReference type="PROSITE" id="PS50970">
    <property type="entry name" value="HCY"/>
    <property type="match status" value="1"/>
</dbReference>
<dbReference type="Gene3D" id="3.20.20.330">
    <property type="entry name" value="Homocysteine-binding-like domain"/>
    <property type="match status" value="1"/>
</dbReference>
<evidence type="ECO:0000256" key="3">
    <source>
        <dbReference type="ARBA" id="ARBA00022723"/>
    </source>
</evidence>
<gene>
    <name evidence="7" type="primary">mmuM</name>
    <name evidence="7" type="ORF">GCM10009744_07540</name>
</gene>
<name>A0ABN2EYQ6_9ACTN</name>
<dbReference type="InterPro" id="IPR017226">
    <property type="entry name" value="BHMT-like"/>
</dbReference>
<reference evidence="7 8" key="1">
    <citation type="journal article" date="2019" name="Int. J. Syst. Evol. Microbiol.">
        <title>The Global Catalogue of Microorganisms (GCM) 10K type strain sequencing project: providing services to taxonomists for standard genome sequencing and annotation.</title>
        <authorList>
            <consortium name="The Broad Institute Genomics Platform"/>
            <consortium name="The Broad Institute Genome Sequencing Center for Infectious Disease"/>
            <person name="Wu L."/>
            <person name="Ma J."/>
        </authorList>
    </citation>
    <scope>NUCLEOTIDE SEQUENCE [LARGE SCALE GENOMIC DNA]</scope>
    <source>
        <strain evidence="7 8">JCM 14306</strain>
    </source>
</reference>
<protein>
    <submittedName>
        <fullName evidence="7">Homocysteine S-methyltransferase</fullName>
    </submittedName>
</protein>
<comment type="cofactor">
    <cofactor evidence="5">
        <name>Zn(2+)</name>
        <dbReference type="ChEBI" id="CHEBI:29105"/>
    </cofactor>
</comment>
<dbReference type="SUPFAM" id="SSF82282">
    <property type="entry name" value="Homocysteine S-methyltransferase"/>
    <property type="match status" value="1"/>
</dbReference>
<dbReference type="Proteomes" id="UP001501319">
    <property type="component" value="Unassembled WGS sequence"/>
</dbReference>